<dbReference type="EC" id="5.6.2.4" evidence="11"/>
<accession>A0A8A0RJP8</accession>
<evidence type="ECO:0000256" key="11">
    <source>
        <dbReference type="RuleBase" id="RU364053"/>
    </source>
</evidence>
<evidence type="ECO:0000256" key="8">
    <source>
        <dbReference type="ARBA" id="ARBA00034617"/>
    </source>
</evidence>
<evidence type="ECO:0000256" key="7">
    <source>
        <dbReference type="ARBA" id="ARBA00023235"/>
    </source>
</evidence>
<evidence type="ECO:0000256" key="1">
    <source>
        <dbReference type="ARBA" id="ARBA00009922"/>
    </source>
</evidence>
<dbReference type="GO" id="GO:0016787">
    <property type="term" value="F:hydrolase activity"/>
    <property type="evidence" value="ECO:0007669"/>
    <property type="project" value="UniProtKB-UniRule"/>
</dbReference>
<dbReference type="InterPro" id="IPR005751">
    <property type="entry name" value="ATP-dep_DNA_helicase_PcrA"/>
</dbReference>
<protein>
    <recommendedName>
        <fullName evidence="11">ATP-dependent DNA helicase</fullName>
        <ecNumber evidence="11">5.6.2.4</ecNumber>
    </recommendedName>
</protein>
<dbReference type="InterPro" id="IPR027417">
    <property type="entry name" value="P-loop_NTPase"/>
</dbReference>
<feature type="domain" description="UvrD-like helicase C-terminal" evidence="13">
    <location>
        <begin position="286"/>
        <end position="560"/>
    </location>
</feature>
<dbReference type="InterPro" id="IPR014016">
    <property type="entry name" value="UvrD-like_ATP-bd"/>
</dbReference>
<dbReference type="RefSeq" id="WP_206708003.1">
    <property type="nucleotide sequence ID" value="NZ_CP059066.1"/>
</dbReference>
<dbReference type="NCBIfam" id="TIGR01073">
    <property type="entry name" value="pcrA"/>
    <property type="match status" value="1"/>
</dbReference>
<dbReference type="Pfam" id="PF21196">
    <property type="entry name" value="PcrA_UvrD_tudor"/>
    <property type="match status" value="1"/>
</dbReference>
<evidence type="ECO:0000256" key="5">
    <source>
        <dbReference type="ARBA" id="ARBA00022840"/>
    </source>
</evidence>
<keyword evidence="5 10" id="KW-0067">ATP-binding</keyword>
<dbReference type="EMBL" id="CP059066">
    <property type="protein sequence ID" value="QSQ07747.1"/>
    <property type="molecule type" value="Genomic_DNA"/>
</dbReference>
<dbReference type="PANTHER" id="PTHR11070:SF2">
    <property type="entry name" value="ATP-DEPENDENT DNA HELICASE SRS2"/>
    <property type="match status" value="1"/>
</dbReference>
<dbReference type="PANTHER" id="PTHR11070">
    <property type="entry name" value="UVRD / RECB / PCRA DNA HELICASE FAMILY MEMBER"/>
    <property type="match status" value="1"/>
</dbReference>
<organism evidence="14 15">
    <name type="scientific">Koleobacter methoxysyntrophicus</name>
    <dbReference type="NCBI Taxonomy" id="2751313"/>
    <lineage>
        <taxon>Bacteria</taxon>
        <taxon>Bacillati</taxon>
        <taxon>Bacillota</taxon>
        <taxon>Clostridia</taxon>
        <taxon>Koleobacterales</taxon>
        <taxon>Koleobacteraceae</taxon>
        <taxon>Koleobacter</taxon>
    </lineage>
</organism>
<evidence type="ECO:0000259" key="13">
    <source>
        <dbReference type="PROSITE" id="PS51217"/>
    </source>
</evidence>
<dbReference type="SUPFAM" id="SSF52540">
    <property type="entry name" value="P-loop containing nucleoside triphosphate hydrolases"/>
    <property type="match status" value="1"/>
</dbReference>
<dbReference type="GO" id="GO:0005524">
    <property type="term" value="F:ATP binding"/>
    <property type="evidence" value="ECO:0007669"/>
    <property type="project" value="UniProtKB-UniRule"/>
</dbReference>
<comment type="catalytic activity">
    <reaction evidence="8">
        <text>Couples ATP hydrolysis with the unwinding of duplex DNA by translocating in the 3'-5' direction.</text>
        <dbReference type="EC" id="5.6.2.4"/>
    </reaction>
</comment>
<dbReference type="FunFam" id="1.10.10.160:FF:000001">
    <property type="entry name" value="ATP-dependent DNA helicase"/>
    <property type="match status" value="1"/>
</dbReference>
<evidence type="ECO:0000256" key="6">
    <source>
        <dbReference type="ARBA" id="ARBA00023125"/>
    </source>
</evidence>
<dbReference type="Gene3D" id="1.10.486.10">
    <property type="entry name" value="PCRA, domain 4"/>
    <property type="match status" value="1"/>
</dbReference>
<dbReference type="InterPro" id="IPR000212">
    <property type="entry name" value="DNA_helicase_UvrD/REP"/>
</dbReference>
<dbReference type="GO" id="GO:0005829">
    <property type="term" value="C:cytosol"/>
    <property type="evidence" value="ECO:0007669"/>
    <property type="project" value="TreeGrafter"/>
</dbReference>
<name>A0A8A0RJP8_9FIRM</name>
<dbReference type="GO" id="GO:0003677">
    <property type="term" value="F:DNA binding"/>
    <property type="evidence" value="ECO:0007669"/>
    <property type="project" value="UniProtKB-KW"/>
</dbReference>
<keyword evidence="7" id="KW-0413">Isomerase</keyword>
<keyword evidence="6 11" id="KW-0238">DNA-binding</keyword>
<evidence type="ECO:0000313" key="14">
    <source>
        <dbReference type="EMBL" id="QSQ07747.1"/>
    </source>
</evidence>
<dbReference type="PROSITE" id="PS51217">
    <property type="entry name" value="UVRD_HELICASE_CTER"/>
    <property type="match status" value="1"/>
</dbReference>
<feature type="domain" description="UvrD-like helicase ATP-binding" evidence="12">
    <location>
        <begin position="5"/>
        <end position="285"/>
    </location>
</feature>
<dbReference type="InterPro" id="IPR013986">
    <property type="entry name" value="DExx_box_DNA_helicase_dom_sf"/>
</dbReference>
<dbReference type="AlphaFoldDB" id="A0A8A0RJP8"/>
<evidence type="ECO:0000256" key="9">
    <source>
        <dbReference type="ARBA" id="ARBA00048988"/>
    </source>
</evidence>
<dbReference type="GO" id="GO:0006260">
    <property type="term" value="P:DNA replication"/>
    <property type="evidence" value="ECO:0007669"/>
    <property type="project" value="InterPro"/>
</dbReference>
<dbReference type="FunFam" id="1.10.486.10:FF:000003">
    <property type="entry name" value="ATP-dependent DNA helicase"/>
    <property type="match status" value="1"/>
</dbReference>
<proteinExistence type="inferred from homology"/>
<dbReference type="GO" id="GO:0043138">
    <property type="term" value="F:3'-5' DNA helicase activity"/>
    <property type="evidence" value="ECO:0007669"/>
    <property type="project" value="UniProtKB-EC"/>
</dbReference>
<dbReference type="Gene3D" id="1.10.10.160">
    <property type="match status" value="1"/>
</dbReference>
<dbReference type="GO" id="GO:0009314">
    <property type="term" value="P:response to radiation"/>
    <property type="evidence" value="ECO:0007669"/>
    <property type="project" value="UniProtKB-ARBA"/>
</dbReference>
<evidence type="ECO:0000256" key="3">
    <source>
        <dbReference type="ARBA" id="ARBA00022801"/>
    </source>
</evidence>
<keyword evidence="2 10" id="KW-0547">Nucleotide-binding</keyword>
<evidence type="ECO:0000256" key="4">
    <source>
        <dbReference type="ARBA" id="ARBA00022806"/>
    </source>
</evidence>
<dbReference type="Pfam" id="PF13361">
    <property type="entry name" value="UvrD_C"/>
    <property type="match status" value="1"/>
</dbReference>
<comment type="catalytic activity">
    <reaction evidence="9 11">
        <text>ATP + H2O = ADP + phosphate + H(+)</text>
        <dbReference type="Rhea" id="RHEA:13065"/>
        <dbReference type="ChEBI" id="CHEBI:15377"/>
        <dbReference type="ChEBI" id="CHEBI:15378"/>
        <dbReference type="ChEBI" id="CHEBI:30616"/>
        <dbReference type="ChEBI" id="CHEBI:43474"/>
        <dbReference type="ChEBI" id="CHEBI:456216"/>
        <dbReference type="EC" id="5.6.2.4"/>
    </reaction>
</comment>
<dbReference type="PROSITE" id="PS51198">
    <property type="entry name" value="UVRD_HELICASE_ATP_BIND"/>
    <property type="match status" value="1"/>
</dbReference>
<dbReference type="CDD" id="cd17932">
    <property type="entry name" value="DEXQc_UvrD"/>
    <property type="match status" value="1"/>
</dbReference>
<dbReference type="GO" id="GO:0000725">
    <property type="term" value="P:recombinational repair"/>
    <property type="evidence" value="ECO:0007669"/>
    <property type="project" value="TreeGrafter"/>
</dbReference>
<evidence type="ECO:0000256" key="2">
    <source>
        <dbReference type="ARBA" id="ARBA00022741"/>
    </source>
</evidence>
<sequence length="704" mass="80857">MDFLKDLNPAQREAVCHINGPLLILAGAGSGKTRVIAYRIAYLIEDVGVPPHNIMAITFTNKAAGEMKERVDSLVSGKGMDIWVSTFHSACVRILRREIEKLGYNKNFAILDVQDQFSLIRECLKELDINEKQFPERNVSSVIGSAKDRLLTPLDFEREAGGDFRKSKIAEIYKLYQKKLKENNSLDFDDLIMKTVEIFTLFPDVLRFYQNRFLYIMVDEYQDTNFAQYKLVSLLAEKHRNLCVVGDDDQSIYRWRGADIKNILEFERDYPDARVVKLEQNYRSTQIILDAANRVISNNFNRKEKELWTQKGKGEKIKVFCASDEHHEARFIAGEIMNLAGGGYNFKDFAVLYRTNAQSRVIEDIFMKMGLPYKIVGGLRFYERKEIKDITAYLRVISNPMDNISLLRIMNVPKRGIGMSTRDKLADYSNREGLGLFQIIERPEEVPDLGSRAVKNLQEFYNLMGSLIGLKEKMVVSDLIIEVLERTGYIKELEEENTAESRSRIENLKEFISVALEFQQGNPDQGLEEFLAHISLVTDIDSMEEDENSVVLMTLHSAKGLEFPVVFISGMEEGIFPHSRSLLDEEELEEERRLCYVGITRARERLYLSHAWQRNLYGNITYNSPSRFLNEIPLNLVEKIGEGELGNEDYAVGFTPGEVVVHERWGRGRVIDVRGTGLDQELSVDFGTYGIKHLLLRYAPIMRV</sequence>
<dbReference type="KEGG" id="kme:H0A61_00063"/>
<keyword evidence="3 10" id="KW-0378">Hydrolase</keyword>
<dbReference type="CDD" id="cd18807">
    <property type="entry name" value="SF1_C_UvrD"/>
    <property type="match status" value="1"/>
</dbReference>
<dbReference type="Gene3D" id="3.40.50.300">
    <property type="entry name" value="P-loop containing nucleotide triphosphate hydrolases"/>
    <property type="match status" value="2"/>
</dbReference>
<evidence type="ECO:0000259" key="12">
    <source>
        <dbReference type="PROSITE" id="PS51198"/>
    </source>
</evidence>
<keyword evidence="4 10" id="KW-0347">Helicase</keyword>
<dbReference type="Pfam" id="PF00580">
    <property type="entry name" value="UvrD-helicase"/>
    <property type="match status" value="1"/>
</dbReference>
<dbReference type="GO" id="GO:0033202">
    <property type="term" value="C:DNA helicase complex"/>
    <property type="evidence" value="ECO:0007669"/>
    <property type="project" value="TreeGrafter"/>
</dbReference>
<evidence type="ECO:0000256" key="10">
    <source>
        <dbReference type="PROSITE-ProRule" id="PRU00560"/>
    </source>
</evidence>
<feature type="binding site" evidence="10">
    <location>
        <begin position="26"/>
        <end position="33"/>
    </location>
    <ligand>
        <name>ATP</name>
        <dbReference type="ChEBI" id="CHEBI:30616"/>
    </ligand>
</feature>
<dbReference type="InterPro" id="IPR014017">
    <property type="entry name" value="DNA_helicase_UvrD-like_C"/>
</dbReference>
<dbReference type="Proteomes" id="UP000662904">
    <property type="component" value="Chromosome"/>
</dbReference>
<reference evidence="14" key="1">
    <citation type="submission" date="2020-07" db="EMBL/GenBank/DDBJ databases">
        <title>Koleobacter methoxysyntrophicus gen. nov., sp. nov., a novel anaerobic bacterium isolated from deep subsurface oil field and proposal of Koleobacterales ord. nov. in the phylum Firmicutes.</title>
        <authorList>
            <person name="Sakamoto S."/>
            <person name="Tamaki H."/>
        </authorList>
    </citation>
    <scope>NUCLEOTIDE SEQUENCE</scope>
    <source>
        <strain evidence="14">NRmbB1</strain>
    </source>
</reference>
<evidence type="ECO:0000313" key="15">
    <source>
        <dbReference type="Proteomes" id="UP000662904"/>
    </source>
</evidence>
<gene>
    <name evidence="14" type="primary">pcrA</name>
    <name evidence="14" type="ORF">H0A61_00063</name>
</gene>
<keyword evidence="15" id="KW-1185">Reference proteome</keyword>
<comment type="similarity">
    <text evidence="1 11">Belongs to the helicase family. UvrD subfamily.</text>
</comment>